<comment type="similarity">
    <text evidence="3">Belongs to the peptidase M36 family.</text>
</comment>
<dbReference type="Gene3D" id="3.10.170.10">
    <property type="match status" value="1"/>
</dbReference>
<dbReference type="InterPro" id="IPR027268">
    <property type="entry name" value="Peptidase_M4/M1_CTD_sf"/>
</dbReference>
<dbReference type="SUPFAM" id="SSF52025">
    <property type="entry name" value="PA domain"/>
    <property type="match status" value="1"/>
</dbReference>
<dbReference type="PANTHER" id="PTHR33478:SF1">
    <property type="entry name" value="EXTRACELLULAR METALLOPROTEINASE MEP"/>
    <property type="match status" value="1"/>
</dbReference>
<dbReference type="AlphaFoldDB" id="A0A3R9V8R3"/>
<keyword evidence="7" id="KW-0378">Hydrolase</keyword>
<comment type="subcellular location">
    <subcellularLocation>
        <location evidence="2">Secreted</location>
    </subcellularLocation>
</comment>
<dbReference type="SUPFAM" id="SSF55486">
    <property type="entry name" value="Metalloproteases ('zincins'), catalytic domain"/>
    <property type="match status" value="1"/>
</dbReference>
<dbReference type="GO" id="GO:0008270">
    <property type="term" value="F:zinc ion binding"/>
    <property type="evidence" value="ECO:0007669"/>
    <property type="project" value="InterPro"/>
</dbReference>
<accession>A0A3R9V8R3</accession>
<dbReference type="OrthoDB" id="5377264at2"/>
<proteinExistence type="inferred from homology"/>
<name>A0A3R9V8R3_9BACT</name>
<dbReference type="EMBL" id="RWIT01000004">
    <property type="protein sequence ID" value="RSK49045.1"/>
    <property type="molecule type" value="Genomic_DNA"/>
</dbReference>
<feature type="compositionally biased region" description="Polar residues" evidence="11">
    <location>
        <begin position="312"/>
        <end position="323"/>
    </location>
</feature>
<reference evidence="13 14" key="1">
    <citation type="submission" date="2018-12" db="EMBL/GenBank/DDBJ databases">
        <authorList>
            <person name="Feng G."/>
            <person name="Zhu H."/>
        </authorList>
    </citation>
    <scope>NUCLEOTIDE SEQUENCE [LARGE SCALE GENOMIC DNA]</scope>
    <source>
        <strain evidence="13 14">KCTC 12533</strain>
    </source>
</reference>
<evidence type="ECO:0000313" key="14">
    <source>
        <dbReference type="Proteomes" id="UP000273500"/>
    </source>
</evidence>
<dbReference type="Proteomes" id="UP000273500">
    <property type="component" value="Unassembled WGS sequence"/>
</dbReference>
<dbReference type="Gene3D" id="1.10.390.10">
    <property type="entry name" value="Neutral Protease Domain 2"/>
    <property type="match status" value="1"/>
</dbReference>
<evidence type="ECO:0000256" key="3">
    <source>
        <dbReference type="ARBA" id="ARBA00006006"/>
    </source>
</evidence>
<dbReference type="InterPro" id="IPR046450">
    <property type="entry name" value="PA_dom_sf"/>
</dbReference>
<feature type="region of interest" description="Disordered" evidence="11">
    <location>
        <begin position="301"/>
        <end position="323"/>
    </location>
</feature>
<dbReference type="Gene3D" id="3.50.30.30">
    <property type="match status" value="1"/>
</dbReference>
<dbReference type="PROSITE" id="PS50093">
    <property type="entry name" value="PKD"/>
    <property type="match status" value="1"/>
</dbReference>
<keyword evidence="6" id="KW-0479">Metal-binding</keyword>
<dbReference type="NCBIfam" id="NF038113">
    <property type="entry name" value="T9SSA_dep_M36"/>
    <property type="match status" value="1"/>
</dbReference>
<dbReference type="NCBIfam" id="TIGR04183">
    <property type="entry name" value="Por_Secre_tail"/>
    <property type="match status" value="1"/>
</dbReference>
<dbReference type="InterPro" id="IPR013783">
    <property type="entry name" value="Ig-like_fold"/>
</dbReference>
<dbReference type="Pfam" id="PF02128">
    <property type="entry name" value="Peptidase_M36"/>
    <property type="match status" value="1"/>
</dbReference>
<evidence type="ECO:0000256" key="5">
    <source>
        <dbReference type="ARBA" id="ARBA00022670"/>
    </source>
</evidence>
<comment type="cofactor">
    <cofactor evidence="1">
        <name>Zn(2+)</name>
        <dbReference type="ChEBI" id="CHEBI:29105"/>
    </cofactor>
</comment>
<dbReference type="GO" id="GO:0005615">
    <property type="term" value="C:extracellular space"/>
    <property type="evidence" value="ECO:0007669"/>
    <property type="project" value="InterPro"/>
</dbReference>
<dbReference type="InterPro" id="IPR022409">
    <property type="entry name" value="PKD/Chitinase_dom"/>
</dbReference>
<dbReference type="PANTHER" id="PTHR33478">
    <property type="entry name" value="EXTRACELLULAR METALLOPROTEINASE MEP"/>
    <property type="match status" value="1"/>
</dbReference>
<dbReference type="InterPro" id="IPR000601">
    <property type="entry name" value="PKD_dom"/>
</dbReference>
<dbReference type="InterPro" id="IPR035986">
    <property type="entry name" value="PKD_dom_sf"/>
</dbReference>
<evidence type="ECO:0000256" key="11">
    <source>
        <dbReference type="SAM" id="MobiDB-lite"/>
    </source>
</evidence>
<dbReference type="InterPro" id="IPR026444">
    <property type="entry name" value="Secre_tail"/>
</dbReference>
<comment type="caution">
    <text evidence="13">The sequence shown here is derived from an EMBL/GenBank/DDBJ whole genome shotgun (WGS) entry which is preliminary data.</text>
</comment>
<dbReference type="SMART" id="SM00089">
    <property type="entry name" value="PKD"/>
    <property type="match status" value="1"/>
</dbReference>
<evidence type="ECO:0000256" key="8">
    <source>
        <dbReference type="ARBA" id="ARBA00022833"/>
    </source>
</evidence>
<dbReference type="CDD" id="cd00146">
    <property type="entry name" value="PKD"/>
    <property type="match status" value="1"/>
</dbReference>
<gene>
    <name evidence="13" type="ORF">EI291_10845</name>
</gene>
<dbReference type="Gene3D" id="2.60.40.10">
    <property type="entry name" value="Immunoglobulins"/>
    <property type="match status" value="1"/>
</dbReference>
<evidence type="ECO:0000256" key="2">
    <source>
        <dbReference type="ARBA" id="ARBA00004613"/>
    </source>
</evidence>
<dbReference type="InterPro" id="IPR003137">
    <property type="entry name" value="PA_domain"/>
</dbReference>
<protein>
    <submittedName>
        <fullName evidence="13">T9SS C-terminal target domain-containing protein</fullName>
    </submittedName>
</protein>
<dbReference type="RefSeq" id="WP_125419831.1">
    <property type="nucleotide sequence ID" value="NZ_RWIT01000004.1"/>
</dbReference>
<dbReference type="InterPro" id="IPR050371">
    <property type="entry name" value="Fungal_virulence_M36"/>
</dbReference>
<organism evidence="13 14">
    <name type="scientific">Hymenobacter rigui</name>
    <dbReference type="NCBI Taxonomy" id="334424"/>
    <lineage>
        <taxon>Bacteria</taxon>
        <taxon>Pseudomonadati</taxon>
        <taxon>Bacteroidota</taxon>
        <taxon>Cytophagia</taxon>
        <taxon>Cytophagales</taxon>
        <taxon>Hymenobacteraceae</taxon>
        <taxon>Hymenobacter</taxon>
    </lineage>
</organism>
<dbReference type="CDD" id="cd09596">
    <property type="entry name" value="M36"/>
    <property type="match status" value="1"/>
</dbReference>
<evidence type="ECO:0000313" key="13">
    <source>
        <dbReference type="EMBL" id="RSK49045.1"/>
    </source>
</evidence>
<evidence type="ECO:0000256" key="9">
    <source>
        <dbReference type="ARBA" id="ARBA00023049"/>
    </source>
</evidence>
<evidence type="ECO:0000256" key="10">
    <source>
        <dbReference type="ARBA" id="ARBA00023145"/>
    </source>
</evidence>
<feature type="domain" description="PKD" evidence="12">
    <location>
        <begin position="826"/>
        <end position="887"/>
    </location>
</feature>
<keyword evidence="10" id="KW-0865">Zymogen</keyword>
<keyword evidence="4" id="KW-0964">Secreted</keyword>
<evidence type="ECO:0000256" key="7">
    <source>
        <dbReference type="ARBA" id="ARBA00022801"/>
    </source>
</evidence>
<dbReference type="Pfam" id="PF02225">
    <property type="entry name" value="PA"/>
    <property type="match status" value="1"/>
</dbReference>
<evidence type="ECO:0000256" key="1">
    <source>
        <dbReference type="ARBA" id="ARBA00001947"/>
    </source>
</evidence>
<keyword evidence="14" id="KW-1185">Reference proteome</keyword>
<dbReference type="GO" id="GO:0006508">
    <property type="term" value="P:proteolysis"/>
    <property type="evidence" value="ECO:0007669"/>
    <property type="project" value="UniProtKB-KW"/>
</dbReference>
<dbReference type="SUPFAM" id="SSF49299">
    <property type="entry name" value="PKD domain"/>
    <property type="match status" value="1"/>
</dbReference>
<sequence>MLHTTHHITRWGLLLVLLFANLSAFSQGQLRPAPRALPAEARQYLQKYHQQLGVTETDIQDVVLSSESRSPRSKVHLLYVQQRHAGIDIHGAISTLALGADEAVVSVAVRLLPLEQRRGTQLATRPTTSAADAVAAAARHVGVPLRGALNVQARGADASQQTIFSTAGIALEPIGARLVYQPLPDGQLRLAWEVSIYPLDALNYWVVRLDAATGRVLDQDNLVNHCEFDNARPSGAASVVAAPLRQPALAAAPAANAYNVFALPAESPSHGSRSYVLSTAADGTASPAGWHTTSVGSYTTTRGNNVHAYEDPTNNNNVGGTNYSPDAGPSLLFDYPINFTQQPVTYRDAATANLFYMNNIMHDVWYQYGFDEASGSFQVDNFGRGGVGGDDVRAEAQDSRNILTTRNNANFFTPVDGQRPRMQMYLWSGIPDPEMFKVTAPAALAGTYKTLEAVFSAPLTPAPVTGKLVLATTATGTGQEGCTPLSNAAAMAGNIALVYRGSCGFAVKAQYAQEAGAIAVVVINNVAGDPITMGGTPAVPITIPAVMIGQADGATIRAALDAGQEVRLALRNAGAGPELDGDFDNGIIAHEYGHGISNRLTGGPATTSCLQNAEQMGEGWSDWFGLMLTMQPGDTGPKRRGIGTYALGQATNAQGIRPAPYSTDFAVNSYTYAATNNLNLTQPHGIGFVWASMLWDLNWALIDRYGFNPDVYHGTGGNNLAMQLVMDGLKLQACNPGFVNGRDAILAADRADNAGANQKLIWQVFARRGLGYSASQGRNTSRTDQVEAFDLPPLYACDPPTLTVSPNTTFSGGAPKTIYLGYGLQSLTLQASGINIVSYSWAPATGLSSTTSAAPVFTPTAPGTYTFTVTATNNNSCVEKATVTINVVDVRCGNKNDKVQVCHKGNLICISASAVIDHLNHGDNVGLCNNPQTGSADDATGVASTDEGRFRASPNPAGDATTFTFRLNTAGRYRVEVLNLQGALVAVAAEGQGQAGQAVAVPFRPERLAAGVYMARLVAPGGSQFVRVLWQP</sequence>
<keyword evidence="8" id="KW-0862">Zinc</keyword>
<evidence type="ECO:0000259" key="12">
    <source>
        <dbReference type="PROSITE" id="PS50093"/>
    </source>
</evidence>
<dbReference type="InterPro" id="IPR001842">
    <property type="entry name" value="Peptidase_M36"/>
</dbReference>
<dbReference type="GO" id="GO:0004222">
    <property type="term" value="F:metalloendopeptidase activity"/>
    <property type="evidence" value="ECO:0007669"/>
    <property type="project" value="InterPro"/>
</dbReference>
<dbReference type="CDD" id="cd04818">
    <property type="entry name" value="PA_subtilisin_1"/>
    <property type="match status" value="1"/>
</dbReference>
<keyword evidence="9" id="KW-0482">Metalloprotease</keyword>
<keyword evidence="5" id="KW-0645">Protease</keyword>
<evidence type="ECO:0000256" key="6">
    <source>
        <dbReference type="ARBA" id="ARBA00022723"/>
    </source>
</evidence>
<evidence type="ECO:0000256" key="4">
    <source>
        <dbReference type="ARBA" id="ARBA00022525"/>
    </source>
</evidence>